<evidence type="ECO:0000313" key="4">
    <source>
        <dbReference type="Proteomes" id="UP000050424"/>
    </source>
</evidence>
<keyword evidence="4" id="KW-1185">Reference proteome</keyword>
<dbReference type="SUPFAM" id="SSF55811">
    <property type="entry name" value="Nudix"/>
    <property type="match status" value="1"/>
</dbReference>
<name>A0A0P7B738_9HYPO</name>
<evidence type="ECO:0000256" key="1">
    <source>
        <dbReference type="ARBA" id="ARBA00022801"/>
    </source>
</evidence>
<dbReference type="GO" id="GO:0004081">
    <property type="term" value="F:bis(5'-nucleosyl)-tetraphosphatase (asymmetrical) activity"/>
    <property type="evidence" value="ECO:0007669"/>
    <property type="project" value="TreeGrafter"/>
</dbReference>
<feature type="domain" description="Nudix hydrolase" evidence="2">
    <location>
        <begin position="15"/>
        <end position="174"/>
    </location>
</feature>
<dbReference type="PANTHER" id="PTHR21340">
    <property type="entry name" value="DIADENOSINE 5,5-P1,P4-TETRAPHOSPHATE PYROPHOSPHOHYDROLASE MUTT"/>
    <property type="match status" value="1"/>
</dbReference>
<dbReference type="InterPro" id="IPR051325">
    <property type="entry name" value="Nudix_hydrolase_domain"/>
</dbReference>
<dbReference type="PROSITE" id="PS00893">
    <property type="entry name" value="NUDIX_BOX"/>
    <property type="match status" value="1"/>
</dbReference>
<dbReference type="GO" id="GO:0006754">
    <property type="term" value="P:ATP biosynthetic process"/>
    <property type="evidence" value="ECO:0007669"/>
    <property type="project" value="TreeGrafter"/>
</dbReference>
<dbReference type="Proteomes" id="UP000050424">
    <property type="component" value="Unassembled WGS sequence"/>
</dbReference>
<keyword evidence="1" id="KW-0378">Hydrolase</keyword>
<comment type="caution">
    <text evidence="3">The sequence shown here is derived from an EMBL/GenBank/DDBJ whole genome shotgun (WGS) entry which is preliminary data.</text>
</comment>
<dbReference type="PROSITE" id="PS51462">
    <property type="entry name" value="NUDIX"/>
    <property type="match status" value="1"/>
</dbReference>
<dbReference type="Gene3D" id="3.90.79.10">
    <property type="entry name" value="Nucleoside Triphosphate Pyrophosphohydrolase"/>
    <property type="match status" value="1"/>
</dbReference>
<evidence type="ECO:0000259" key="2">
    <source>
        <dbReference type="PROSITE" id="PS51462"/>
    </source>
</evidence>
<dbReference type="AlphaFoldDB" id="A0A0P7B738"/>
<evidence type="ECO:0000313" key="3">
    <source>
        <dbReference type="EMBL" id="KPM36135.1"/>
    </source>
</evidence>
<dbReference type="PANTHER" id="PTHR21340:SF0">
    <property type="entry name" value="BIS(5'-NUCLEOSYL)-TETRAPHOSPHATASE [ASYMMETRICAL]"/>
    <property type="match status" value="1"/>
</dbReference>
<sequence>MAASKFPSTQYTSQQFVESCGAVLFDFSGPANKVCLLHHRPTGEWLLAKGRRNCGEPRGKAALREVQEETGYACHLHPVKMATRAPDPMETSHAPDQARSYPQLTEPFMLTTRELGGEGQNVKLIWWFIAEVDSVGAESVEGEEEFTAHFFGYEEALQRLTFKGDRDVLQRAIDLVEGS</sequence>
<accession>A0A0P7B738</accession>
<reference evidence="3 4" key="1">
    <citation type="submission" date="2015-09" db="EMBL/GenBank/DDBJ databases">
        <title>Draft genome of a European isolate of the apple canker pathogen Neonectria ditissima.</title>
        <authorList>
            <person name="Gomez-Cortecero A."/>
            <person name="Harrison R.J."/>
            <person name="Armitage A.D."/>
        </authorList>
    </citation>
    <scope>NUCLEOTIDE SEQUENCE [LARGE SCALE GENOMIC DNA]</scope>
    <source>
        <strain evidence="3 4">R09/05</strain>
    </source>
</reference>
<dbReference type="Pfam" id="PF00293">
    <property type="entry name" value="NUDIX"/>
    <property type="match status" value="1"/>
</dbReference>
<dbReference type="OrthoDB" id="10259236at2759"/>
<proteinExistence type="predicted"/>
<dbReference type="InterPro" id="IPR000086">
    <property type="entry name" value="NUDIX_hydrolase_dom"/>
</dbReference>
<protein>
    <recommendedName>
        <fullName evidence="2">Nudix hydrolase domain-containing protein</fullName>
    </recommendedName>
</protein>
<dbReference type="GO" id="GO:0006167">
    <property type="term" value="P:AMP biosynthetic process"/>
    <property type="evidence" value="ECO:0007669"/>
    <property type="project" value="TreeGrafter"/>
</dbReference>
<dbReference type="InterPro" id="IPR015797">
    <property type="entry name" value="NUDIX_hydrolase-like_dom_sf"/>
</dbReference>
<dbReference type="InterPro" id="IPR020084">
    <property type="entry name" value="NUDIX_hydrolase_CS"/>
</dbReference>
<dbReference type="STRING" id="78410.A0A0P7B738"/>
<organism evidence="3 4">
    <name type="scientific">Neonectria ditissima</name>
    <dbReference type="NCBI Taxonomy" id="78410"/>
    <lineage>
        <taxon>Eukaryota</taxon>
        <taxon>Fungi</taxon>
        <taxon>Dikarya</taxon>
        <taxon>Ascomycota</taxon>
        <taxon>Pezizomycotina</taxon>
        <taxon>Sordariomycetes</taxon>
        <taxon>Hypocreomycetidae</taxon>
        <taxon>Hypocreales</taxon>
        <taxon>Nectriaceae</taxon>
        <taxon>Neonectria</taxon>
    </lineage>
</organism>
<dbReference type="EMBL" id="LKCW01000217">
    <property type="protein sequence ID" value="KPM36135.1"/>
    <property type="molecule type" value="Genomic_DNA"/>
</dbReference>
<gene>
    <name evidence="3" type="ORF">AK830_g10453</name>
</gene>